<dbReference type="EMBL" id="JASCZI010060634">
    <property type="protein sequence ID" value="MED6134819.1"/>
    <property type="molecule type" value="Genomic_DNA"/>
</dbReference>
<protein>
    <recommendedName>
        <fullName evidence="5">Ubiquitin-like protease family profile domain-containing protein</fullName>
    </recommendedName>
</protein>
<evidence type="ECO:0000256" key="2">
    <source>
        <dbReference type="ARBA" id="ARBA00022670"/>
    </source>
</evidence>
<proteinExistence type="inferred from homology"/>
<dbReference type="SUPFAM" id="SSF54001">
    <property type="entry name" value="Cysteine proteinases"/>
    <property type="match status" value="1"/>
</dbReference>
<keyword evidence="2" id="KW-0645">Protease</keyword>
<comment type="similarity">
    <text evidence="1">Belongs to the peptidase C48 family.</text>
</comment>
<dbReference type="Gene3D" id="3.40.395.10">
    <property type="entry name" value="Adenoviral Proteinase, Chain A"/>
    <property type="match status" value="1"/>
</dbReference>
<keyword evidence="3" id="KW-0378">Hydrolase</keyword>
<dbReference type="InterPro" id="IPR038765">
    <property type="entry name" value="Papain-like_cys_pep_sf"/>
</dbReference>
<evidence type="ECO:0000313" key="7">
    <source>
        <dbReference type="Proteomes" id="UP001341840"/>
    </source>
</evidence>
<feature type="compositionally biased region" description="Polar residues" evidence="4">
    <location>
        <begin position="227"/>
        <end position="246"/>
    </location>
</feature>
<keyword evidence="7" id="KW-1185">Reference proteome</keyword>
<feature type="domain" description="Ubiquitin-like protease family profile" evidence="5">
    <location>
        <begin position="116"/>
        <end position="163"/>
    </location>
</feature>
<comment type="caution">
    <text evidence="6">The sequence shown here is derived from an EMBL/GenBank/DDBJ whole genome shotgun (WGS) entry which is preliminary data.</text>
</comment>
<feature type="region of interest" description="Disordered" evidence="4">
    <location>
        <begin position="227"/>
        <end position="255"/>
    </location>
</feature>
<evidence type="ECO:0000256" key="4">
    <source>
        <dbReference type="SAM" id="MobiDB-lite"/>
    </source>
</evidence>
<sequence>MLARLYKWATKPTEDNAYERVFNFKGGKEYTAMRYHLMSLAEEAEVDMTIMEIMCILNNMDKNNEKFIYATCCVPPLFMHSILERYGPRYIDAKTGLPRDISTTEDMDPLRYIDANKLKSAPYVFTPILFAKHWWLYVLDVNNKKFYALDSLNTKSPSSDRNKIGRFASSVLNQIRVRAGATTIFPNKTRAVAELQEFREKYVEHILYHSKNYYRHKAIKALNSVTRQPKPSTALQSPYTQLNTADLESGKSDAS</sequence>
<name>A0ABU6SFB4_9FABA</name>
<dbReference type="Pfam" id="PF02902">
    <property type="entry name" value="Peptidase_C48"/>
    <property type="match status" value="1"/>
</dbReference>
<evidence type="ECO:0000256" key="3">
    <source>
        <dbReference type="ARBA" id="ARBA00022801"/>
    </source>
</evidence>
<evidence type="ECO:0000259" key="5">
    <source>
        <dbReference type="Pfam" id="PF02902"/>
    </source>
</evidence>
<dbReference type="Proteomes" id="UP001341840">
    <property type="component" value="Unassembled WGS sequence"/>
</dbReference>
<organism evidence="6 7">
    <name type="scientific">Stylosanthes scabra</name>
    <dbReference type="NCBI Taxonomy" id="79078"/>
    <lineage>
        <taxon>Eukaryota</taxon>
        <taxon>Viridiplantae</taxon>
        <taxon>Streptophyta</taxon>
        <taxon>Embryophyta</taxon>
        <taxon>Tracheophyta</taxon>
        <taxon>Spermatophyta</taxon>
        <taxon>Magnoliopsida</taxon>
        <taxon>eudicotyledons</taxon>
        <taxon>Gunneridae</taxon>
        <taxon>Pentapetalae</taxon>
        <taxon>rosids</taxon>
        <taxon>fabids</taxon>
        <taxon>Fabales</taxon>
        <taxon>Fabaceae</taxon>
        <taxon>Papilionoideae</taxon>
        <taxon>50 kb inversion clade</taxon>
        <taxon>dalbergioids sensu lato</taxon>
        <taxon>Dalbergieae</taxon>
        <taxon>Pterocarpus clade</taxon>
        <taxon>Stylosanthes</taxon>
    </lineage>
</organism>
<accession>A0ABU6SFB4</accession>
<dbReference type="InterPro" id="IPR003653">
    <property type="entry name" value="Peptidase_C48_C"/>
</dbReference>
<evidence type="ECO:0000313" key="6">
    <source>
        <dbReference type="EMBL" id="MED6134819.1"/>
    </source>
</evidence>
<gene>
    <name evidence="6" type="ORF">PIB30_040527</name>
</gene>
<evidence type="ECO:0000256" key="1">
    <source>
        <dbReference type="ARBA" id="ARBA00005234"/>
    </source>
</evidence>
<reference evidence="6 7" key="1">
    <citation type="journal article" date="2023" name="Plants (Basel)">
        <title>Bridging the Gap: Combining Genomics and Transcriptomics Approaches to Understand Stylosanthes scabra, an Orphan Legume from the Brazilian Caatinga.</title>
        <authorList>
            <person name="Ferreira-Neto J.R.C."/>
            <person name="da Silva M.D."/>
            <person name="Binneck E."/>
            <person name="de Melo N.F."/>
            <person name="da Silva R.H."/>
            <person name="de Melo A.L.T.M."/>
            <person name="Pandolfi V."/>
            <person name="Bustamante F.O."/>
            <person name="Brasileiro-Vidal A.C."/>
            <person name="Benko-Iseppon A.M."/>
        </authorList>
    </citation>
    <scope>NUCLEOTIDE SEQUENCE [LARGE SCALE GENOMIC DNA]</scope>
    <source>
        <tissue evidence="6">Leaves</tissue>
    </source>
</reference>